<evidence type="ECO:0000313" key="4">
    <source>
        <dbReference type="Proteomes" id="UP000087766"/>
    </source>
</evidence>
<name>A0A3Q0F2G2_VIGRR</name>
<organism evidence="4 5">
    <name type="scientific">Vigna radiata var. radiata</name>
    <name type="common">Mung bean</name>
    <name type="synonym">Phaseolus aureus</name>
    <dbReference type="NCBI Taxonomy" id="3916"/>
    <lineage>
        <taxon>Eukaryota</taxon>
        <taxon>Viridiplantae</taxon>
        <taxon>Streptophyta</taxon>
        <taxon>Embryophyta</taxon>
        <taxon>Tracheophyta</taxon>
        <taxon>Spermatophyta</taxon>
        <taxon>Magnoliopsida</taxon>
        <taxon>eudicotyledons</taxon>
        <taxon>Gunneridae</taxon>
        <taxon>Pentapetalae</taxon>
        <taxon>rosids</taxon>
        <taxon>fabids</taxon>
        <taxon>Fabales</taxon>
        <taxon>Fabaceae</taxon>
        <taxon>Papilionoideae</taxon>
        <taxon>50 kb inversion clade</taxon>
        <taxon>NPAAA clade</taxon>
        <taxon>indigoferoid/millettioid clade</taxon>
        <taxon>Phaseoleae</taxon>
        <taxon>Vigna</taxon>
    </lineage>
</organism>
<evidence type="ECO:0000259" key="3">
    <source>
        <dbReference type="PROSITE" id="PS51649"/>
    </source>
</evidence>
<evidence type="ECO:0000256" key="1">
    <source>
        <dbReference type="ARBA" id="ARBA00022786"/>
    </source>
</evidence>
<dbReference type="UniPathway" id="UPA00143"/>
<proteinExistence type="inferred from homology"/>
<dbReference type="AlphaFoldDB" id="A0A3Q0F2G2"/>
<comment type="similarity">
    <text evidence="2">Belongs to the NPH3 family.</text>
</comment>
<dbReference type="InterPro" id="IPR043454">
    <property type="entry name" value="NPH3/RPT2-like"/>
</dbReference>
<evidence type="ECO:0000313" key="5">
    <source>
        <dbReference type="RefSeq" id="XP_022636612.1"/>
    </source>
</evidence>
<keyword evidence="1" id="KW-0833">Ubl conjugation pathway</keyword>
<dbReference type="PROSITE" id="PS51649">
    <property type="entry name" value="NPH3"/>
    <property type="match status" value="1"/>
</dbReference>
<evidence type="ECO:0000256" key="2">
    <source>
        <dbReference type="PROSITE-ProRule" id="PRU00982"/>
    </source>
</evidence>
<keyword evidence="4" id="KW-1185">Reference proteome</keyword>
<dbReference type="PANTHER" id="PTHR32370">
    <property type="entry name" value="OS12G0117600 PROTEIN"/>
    <property type="match status" value="1"/>
</dbReference>
<dbReference type="OrthoDB" id="1436004at2759"/>
<dbReference type="SUPFAM" id="SSF54001">
    <property type="entry name" value="Cysteine proteinases"/>
    <property type="match status" value="1"/>
</dbReference>
<dbReference type="STRING" id="3916.A0A3Q0F2G2"/>
<dbReference type="GO" id="GO:0016567">
    <property type="term" value="P:protein ubiquitination"/>
    <property type="evidence" value="ECO:0007669"/>
    <property type="project" value="UniProtKB-UniPathway"/>
</dbReference>
<protein>
    <submittedName>
        <fullName evidence="5">BTB/POZ domain-containing protein NPY3</fullName>
    </submittedName>
</protein>
<dbReference type="RefSeq" id="XP_022636612.1">
    <property type="nucleotide sequence ID" value="XM_022780891.1"/>
</dbReference>
<dbReference type="KEGG" id="vra:106761861"/>
<dbReference type="Pfam" id="PF03000">
    <property type="entry name" value="NPH3"/>
    <property type="match status" value="1"/>
</dbReference>
<accession>A0A3Q0F2G2</accession>
<gene>
    <name evidence="5" type="primary">LOC106761861</name>
</gene>
<reference evidence="5" key="2">
    <citation type="submission" date="2025-08" db="UniProtKB">
        <authorList>
            <consortium name="RefSeq"/>
        </authorList>
    </citation>
    <scope>IDENTIFICATION</scope>
    <source>
        <tissue evidence="5">Leaf</tissue>
    </source>
</reference>
<reference evidence="4" key="1">
    <citation type="journal article" date="2014" name="Nat. Commun.">
        <title>Genome sequence of mungbean and insights into evolution within Vigna species.</title>
        <authorList>
            <person name="Kang Y.J."/>
            <person name="Kim S.K."/>
            <person name="Kim M.Y."/>
            <person name="Lestari P."/>
            <person name="Kim K.H."/>
            <person name="Ha B.K."/>
            <person name="Jun T.H."/>
            <person name="Hwang W.J."/>
            <person name="Lee T."/>
            <person name="Lee J."/>
            <person name="Shim S."/>
            <person name="Yoon M.Y."/>
            <person name="Jang Y.E."/>
            <person name="Han K.S."/>
            <person name="Taeprayoon P."/>
            <person name="Yoon N."/>
            <person name="Somta P."/>
            <person name="Tanya P."/>
            <person name="Kim K.S."/>
            <person name="Gwag J.G."/>
            <person name="Moon J.K."/>
            <person name="Lee Y.H."/>
            <person name="Park B.S."/>
            <person name="Bombarely A."/>
            <person name="Doyle J.J."/>
            <person name="Jackson S.A."/>
            <person name="Schafleitner R."/>
            <person name="Srinives P."/>
            <person name="Varshney R.K."/>
            <person name="Lee S.H."/>
        </authorList>
    </citation>
    <scope>NUCLEOTIDE SEQUENCE [LARGE SCALE GENOMIC DNA]</scope>
    <source>
        <strain evidence="4">cv. VC1973A</strain>
    </source>
</reference>
<dbReference type="Proteomes" id="UP000087766">
    <property type="component" value="Chromosome 5"/>
</dbReference>
<dbReference type="InterPro" id="IPR038765">
    <property type="entry name" value="Papain-like_cys_pep_sf"/>
</dbReference>
<feature type="domain" description="NPH3" evidence="3">
    <location>
        <begin position="130"/>
        <end position="225"/>
    </location>
</feature>
<dbReference type="InterPro" id="IPR027356">
    <property type="entry name" value="NPH3_dom"/>
</dbReference>
<dbReference type="GeneID" id="106761861"/>
<sequence>MLICLSDNIVVWFCLLHRKPSADLKTIVQRAIMSPSSLCWIYPKCNRQNGNYECGYYVMHRIWTIARYDIVDTWGEIFKDKNKLDTSIIEEMGLLNQYMNDKKGSCGMEVVEEKHGEDEYILAGRSSLNVGKMVDGYLGEIAQDPDLGLSSFVDLSQSIPGFARQDHDGLYRAIDIYLKEHPELTKAERKKLCGLMDVRKLTADVRKWMSEMHYVDCQGTGNLLY</sequence>